<organism evidence="2 3">
    <name type="scientific">Candidatus Cryptobacteroides faecavium</name>
    <dbReference type="NCBI Taxonomy" id="2840762"/>
    <lineage>
        <taxon>Bacteria</taxon>
        <taxon>Pseudomonadati</taxon>
        <taxon>Bacteroidota</taxon>
        <taxon>Bacteroidia</taxon>
        <taxon>Bacteroidales</taxon>
        <taxon>Candidatus Cryptobacteroides</taxon>
    </lineage>
</organism>
<evidence type="ECO:0000313" key="2">
    <source>
        <dbReference type="EMBL" id="MBO8471889.1"/>
    </source>
</evidence>
<dbReference type="AlphaFoldDB" id="A0A9D9NFU0"/>
<reference evidence="2" key="1">
    <citation type="submission" date="2020-10" db="EMBL/GenBank/DDBJ databases">
        <authorList>
            <person name="Gilroy R."/>
        </authorList>
    </citation>
    <scope>NUCLEOTIDE SEQUENCE</scope>
    <source>
        <strain evidence="2">B2-22910</strain>
    </source>
</reference>
<accession>A0A9D9NFU0</accession>
<dbReference type="InterPro" id="IPR027417">
    <property type="entry name" value="P-loop_NTPase"/>
</dbReference>
<protein>
    <submittedName>
        <fullName evidence="2">AAA family ATPase</fullName>
    </submittedName>
</protein>
<evidence type="ECO:0000259" key="1">
    <source>
        <dbReference type="Pfam" id="PF13173"/>
    </source>
</evidence>
<dbReference type="PANTHER" id="PTHR42990:SF1">
    <property type="entry name" value="AAA+ ATPASE DOMAIN-CONTAINING PROTEIN"/>
    <property type="match status" value="1"/>
</dbReference>
<dbReference type="EMBL" id="JADIMB010000130">
    <property type="protein sequence ID" value="MBO8471889.1"/>
    <property type="molecule type" value="Genomic_DNA"/>
</dbReference>
<dbReference type="InterPro" id="IPR041682">
    <property type="entry name" value="AAA_14"/>
</dbReference>
<dbReference type="Gene3D" id="3.40.50.300">
    <property type="entry name" value="P-loop containing nucleotide triphosphate hydrolases"/>
    <property type="match status" value="1"/>
</dbReference>
<dbReference type="Pfam" id="PF13173">
    <property type="entry name" value="AAA_14"/>
    <property type="match status" value="1"/>
</dbReference>
<comment type="caution">
    <text evidence="2">The sequence shown here is derived from an EMBL/GenBank/DDBJ whole genome shotgun (WGS) entry which is preliminary data.</text>
</comment>
<dbReference type="Proteomes" id="UP000823603">
    <property type="component" value="Unassembled WGS sequence"/>
</dbReference>
<dbReference type="SUPFAM" id="SSF52540">
    <property type="entry name" value="P-loop containing nucleoside triphosphate hydrolases"/>
    <property type="match status" value="1"/>
</dbReference>
<dbReference type="PANTHER" id="PTHR42990">
    <property type="entry name" value="ATPASE"/>
    <property type="match status" value="1"/>
</dbReference>
<sequence length="401" mass="46356">MEKLFERHDEYLNIVPMDFIRNFMYTIDWHSRLICIKGPKGVGKSTLILQKIKTDFADGDRHVLYCSADTGYFSTHTLTDMADQFVKMGGKHLFIDEIHKYDGWSKELKEIYDLYRDLNVVVSGSSLLEINNGKADLSRRMVEYEMPGMSFREYLCFTTGLDFVPTSLENLLQNAAVFCNEIKRKCHPLEHFSQYLRTGYYPFYFEDRITYSSRVENVINYIIDTELTAQRNIEPGNTRKIKALLQIISGLVPFEVDIAKISRNIGIQRLTTLKYLKNLEEAKIIRRLFTDLATTSDLQKPDKILMDNSNLLHVLSPEVPEKGTVRETFFCNQLASAGHMVEYGGMKTGDFRIDRKYIIEVGGRDKDFSQIKDSENGYIAADDIDSGIFRKIPLWAFGFLY</sequence>
<name>A0A9D9NFU0_9BACT</name>
<feature type="domain" description="AAA" evidence="1">
    <location>
        <begin position="31"/>
        <end position="155"/>
    </location>
</feature>
<gene>
    <name evidence="2" type="ORF">IAB82_08880</name>
</gene>
<reference evidence="2" key="2">
    <citation type="journal article" date="2021" name="PeerJ">
        <title>Extensive microbial diversity within the chicken gut microbiome revealed by metagenomics and culture.</title>
        <authorList>
            <person name="Gilroy R."/>
            <person name="Ravi A."/>
            <person name="Getino M."/>
            <person name="Pursley I."/>
            <person name="Horton D.L."/>
            <person name="Alikhan N.F."/>
            <person name="Baker D."/>
            <person name="Gharbi K."/>
            <person name="Hall N."/>
            <person name="Watson M."/>
            <person name="Adriaenssens E.M."/>
            <person name="Foster-Nyarko E."/>
            <person name="Jarju S."/>
            <person name="Secka A."/>
            <person name="Antonio M."/>
            <person name="Oren A."/>
            <person name="Chaudhuri R.R."/>
            <person name="La Ragione R."/>
            <person name="Hildebrand F."/>
            <person name="Pallen M.J."/>
        </authorList>
    </citation>
    <scope>NUCLEOTIDE SEQUENCE</scope>
    <source>
        <strain evidence="2">B2-22910</strain>
    </source>
</reference>
<evidence type="ECO:0000313" key="3">
    <source>
        <dbReference type="Proteomes" id="UP000823603"/>
    </source>
</evidence>
<proteinExistence type="predicted"/>